<protein>
    <submittedName>
        <fullName evidence="3">LytTr DNA-binding domain-containing protein</fullName>
    </submittedName>
</protein>
<dbReference type="EMBL" id="FNRF01000005">
    <property type="protein sequence ID" value="SEA78887.1"/>
    <property type="molecule type" value="Genomic_DNA"/>
</dbReference>
<keyword evidence="1" id="KW-1133">Transmembrane helix</keyword>
<sequence length="280" mass="31933">MMTRITSVSFVAVALAVFKPFGLDTWQWQAYIHLLAIWAIGVAVCIIVDLILKYIVRMPRSFKKGVGYIIRRNLWFQCINTPLVSLAICLYRHFVINEYVAGNQLSVVNYIETLLIIAFCSFTIGLYWRFKFRSKYLAVELEETRQLNEQLKKITASAPQPSNETKAPDTVTLTGNTNDTIELNIANLQYIEAVGNYVKVCYMRDGEVHTDMLRATSKQMEDDLKAYPMIVRCHRAFLVNLAQVEQIISNAHAMQLIMKHTNDAIPVSRSNMQGVKEALS</sequence>
<evidence type="ECO:0000313" key="4">
    <source>
        <dbReference type="Proteomes" id="UP000182257"/>
    </source>
</evidence>
<dbReference type="AlphaFoldDB" id="A0A1H4E239"/>
<dbReference type="Proteomes" id="UP000182257">
    <property type="component" value="Unassembled WGS sequence"/>
</dbReference>
<dbReference type="PROSITE" id="PS50930">
    <property type="entry name" value="HTH_LYTTR"/>
    <property type="match status" value="1"/>
</dbReference>
<dbReference type="PANTHER" id="PTHR37299">
    <property type="entry name" value="TRANSCRIPTIONAL REGULATOR-RELATED"/>
    <property type="match status" value="1"/>
</dbReference>
<proteinExistence type="predicted"/>
<keyword evidence="3" id="KW-0238">DNA-binding</keyword>
<dbReference type="InterPro" id="IPR007492">
    <property type="entry name" value="LytTR_DNA-bd_dom"/>
</dbReference>
<feature type="transmembrane region" description="Helical" evidence="1">
    <location>
        <begin position="107"/>
        <end position="128"/>
    </location>
</feature>
<reference evidence="3 4" key="1">
    <citation type="submission" date="2016-10" db="EMBL/GenBank/DDBJ databases">
        <authorList>
            <person name="de Groot N.N."/>
        </authorList>
    </citation>
    <scope>NUCLEOTIDE SEQUENCE [LARGE SCALE GENOMIC DNA]</scope>
    <source>
        <strain evidence="3 4">D31d</strain>
    </source>
</reference>
<feature type="domain" description="HTH LytTR-type" evidence="2">
    <location>
        <begin position="228"/>
        <end position="280"/>
    </location>
</feature>
<evidence type="ECO:0000313" key="3">
    <source>
        <dbReference type="EMBL" id="SEA78887.1"/>
    </source>
</evidence>
<evidence type="ECO:0000256" key="1">
    <source>
        <dbReference type="SAM" id="Phobius"/>
    </source>
</evidence>
<gene>
    <name evidence="3" type="ORF">SAMN05216462_2523</name>
</gene>
<dbReference type="InterPro" id="IPR046947">
    <property type="entry name" value="LytR-like"/>
</dbReference>
<dbReference type="RefSeq" id="WP_074761850.1">
    <property type="nucleotide sequence ID" value="NZ_FNRF01000005.1"/>
</dbReference>
<name>A0A1H4E239_XYLRU</name>
<keyword evidence="1" id="KW-0812">Transmembrane</keyword>
<dbReference type="Gene3D" id="2.40.50.1020">
    <property type="entry name" value="LytTr DNA-binding domain"/>
    <property type="match status" value="1"/>
</dbReference>
<feature type="transmembrane region" description="Helical" evidence="1">
    <location>
        <begin position="73"/>
        <end position="95"/>
    </location>
</feature>
<dbReference type="GO" id="GO:0003677">
    <property type="term" value="F:DNA binding"/>
    <property type="evidence" value="ECO:0007669"/>
    <property type="project" value="UniProtKB-KW"/>
</dbReference>
<dbReference type="Pfam" id="PF04397">
    <property type="entry name" value="LytTR"/>
    <property type="match status" value="1"/>
</dbReference>
<dbReference type="SMART" id="SM00850">
    <property type="entry name" value="LytTR"/>
    <property type="match status" value="1"/>
</dbReference>
<dbReference type="GO" id="GO:0000156">
    <property type="term" value="F:phosphorelay response regulator activity"/>
    <property type="evidence" value="ECO:0007669"/>
    <property type="project" value="InterPro"/>
</dbReference>
<keyword evidence="1" id="KW-0472">Membrane</keyword>
<organism evidence="3 4">
    <name type="scientific">Xylanibacter ruminicola</name>
    <name type="common">Prevotella ruminicola</name>
    <dbReference type="NCBI Taxonomy" id="839"/>
    <lineage>
        <taxon>Bacteria</taxon>
        <taxon>Pseudomonadati</taxon>
        <taxon>Bacteroidota</taxon>
        <taxon>Bacteroidia</taxon>
        <taxon>Bacteroidales</taxon>
        <taxon>Prevotellaceae</taxon>
        <taxon>Xylanibacter</taxon>
    </lineage>
</organism>
<evidence type="ECO:0000259" key="2">
    <source>
        <dbReference type="PROSITE" id="PS50930"/>
    </source>
</evidence>
<feature type="transmembrane region" description="Helical" evidence="1">
    <location>
        <begin position="30"/>
        <end position="52"/>
    </location>
</feature>
<accession>A0A1H4E239</accession>
<dbReference type="PANTHER" id="PTHR37299:SF1">
    <property type="entry name" value="STAGE 0 SPORULATION PROTEIN A HOMOLOG"/>
    <property type="match status" value="1"/>
</dbReference>